<dbReference type="Proteomes" id="UP000054928">
    <property type="component" value="Unassembled WGS sequence"/>
</dbReference>
<accession>A0A0P1ADL6</accession>
<protein>
    <submittedName>
        <fullName evidence="2">Uncharacterized protein</fullName>
    </submittedName>
</protein>
<name>A0A0P1ADL6_PLAHL</name>
<reference evidence="3" key="1">
    <citation type="submission" date="2014-09" db="EMBL/GenBank/DDBJ databases">
        <authorList>
            <person name="Sharma Rahul"/>
            <person name="Thines Marco"/>
        </authorList>
    </citation>
    <scope>NUCLEOTIDE SEQUENCE [LARGE SCALE GENOMIC DNA]</scope>
</reference>
<feature type="compositionally biased region" description="Basic and acidic residues" evidence="1">
    <location>
        <begin position="33"/>
        <end position="45"/>
    </location>
</feature>
<dbReference type="GeneID" id="59053020"/>
<evidence type="ECO:0000313" key="2">
    <source>
        <dbReference type="EMBL" id="CEG38440.1"/>
    </source>
</evidence>
<keyword evidence="3" id="KW-1185">Reference proteome</keyword>
<evidence type="ECO:0000256" key="1">
    <source>
        <dbReference type="SAM" id="MobiDB-lite"/>
    </source>
</evidence>
<dbReference type="EMBL" id="CCYD01000322">
    <property type="protein sequence ID" value="CEG38440.1"/>
    <property type="molecule type" value="Genomic_DNA"/>
</dbReference>
<dbReference type="AlphaFoldDB" id="A0A0P1ADL6"/>
<sequence length="60" mass="7064">MASPQRRFDSVEHLKPDSQSQKRNYSSGQPFFRPDDIRAAQRDSSRQVNQTHRSVIFFKP</sequence>
<organism evidence="2 3">
    <name type="scientific">Plasmopara halstedii</name>
    <name type="common">Downy mildew of sunflower</name>
    <dbReference type="NCBI Taxonomy" id="4781"/>
    <lineage>
        <taxon>Eukaryota</taxon>
        <taxon>Sar</taxon>
        <taxon>Stramenopiles</taxon>
        <taxon>Oomycota</taxon>
        <taxon>Peronosporomycetes</taxon>
        <taxon>Peronosporales</taxon>
        <taxon>Peronosporaceae</taxon>
        <taxon>Plasmopara</taxon>
    </lineage>
</organism>
<dbReference type="RefSeq" id="XP_036263074.1">
    <property type="nucleotide sequence ID" value="XM_036407366.1"/>
</dbReference>
<evidence type="ECO:0000313" key="3">
    <source>
        <dbReference type="Proteomes" id="UP000054928"/>
    </source>
</evidence>
<feature type="compositionally biased region" description="Polar residues" evidence="1">
    <location>
        <begin position="17"/>
        <end position="29"/>
    </location>
</feature>
<feature type="region of interest" description="Disordered" evidence="1">
    <location>
        <begin position="1"/>
        <end position="60"/>
    </location>
</feature>
<proteinExistence type="predicted"/>
<feature type="compositionally biased region" description="Basic and acidic residues" evidence="1">
    <location>
        <begin position="1"/>
        <end position="16"/>
    </location>
</feature>